<comment type="caution">
    <text evidence="8">The sequence shown here is derived from an EMBL/GenBank/DDBJ whole genome shotgun (WGS) entry which is preliminary data.</text>
</comment>
<dbReference type="InterPro" id="IPR003043">
    <property type="entry name" value="Uropor_MeTrfase_CS"/>
</dbReference>
<dbReference type="EC" id="2.1.1.107" evidence="1"/>
<dbReference type="FunFam" id="3.30.950.10:FF:000001">
    <property type="entry name" value="Siroheme synthase"/>
    <property type="match status" value="1"/>
</dbReference>
<dbReference type="InterPro" id="IPR014777">
    <property type="entry name" value="4pyrrole_Mease_sub1"/>
</dbReference>
<dbReference type="InterPro" id="IPR035996">
    <property type="entry name" value="4pyrrol_Methylase_sf"/>
</dbReference>
<sequence>MAGIVYLIGAGPGDSKLITVKGKECIERADVIVYDYLADSKLLQWARDDAEIIYAGKQCRDHTMHQYEINELLVKKGLEGKVVARLKGGDPLVFGRGGEEALALHEAGVAFEFVPGVTSAISAPAYAGIPVTHRAVATSFAVITGHEDPTKRESGMHWKGLATAVDTLTFVMGIGHLPMIVKELMAHGRAPSTPVALVRWGTKPIQETLVSTLEDVVDDVAKAGLTSPAIIVVGDVVNLRDQLRWFDNKPLFGKTILVTRARRQASALSEALLNLGANVIEAAAIKTQALALDEVACDMLENLRAYSYITFTSAEGVRYFLKALADRGLDTRALGNHKICAIGVATGKALHAYGIRPDCIPLNYQAESVVETLQAVVGDRDKVLLVQPKVARSVIPDGLRASGIDVDVIRLYETVQDMSQREVLQEALASKTVDYITFTSSSTVTNTLALVGDASLLSATKIACIGPITAATAVKAGLEPTVISEEYTIDGLVAALVAHATGNKE</sequence>
<dbReference type="InterPro" id="IPR036108">
    <property type="entry name" value="4pyrrol_syn_uPrphyn_synt_sf"/>
</dbReference>
<dbReference type="Pfam" id="PF00590">
    <property type="entry name" value="TP_methylase"/>
    <property type="match status" value="1"/>
</dbReference>
<dbReference type="SUPFAM" id="SSF53790">
    <property type="entry name" value="Tetrapyrrole methylase"/>
    <property type="match status" value="1"/>
</dbReference>
<dbReference type="NCBIfam" id="NF004790">
    <property type="entry name" value="PRK06136.1"/>
    <property type="match status" value="1"/>
</dbReference>
<evidence type="ECO:0000256" key="4">
    <source>
        <dbReference type="ARBA" id="ARBA00022691"/>
    </source>
</evidence>
<dbReference type="FunFam" id="3.40.1010.10:FF:000001">
    <property type="entry name" value="Siroheme synthase"/>
    <property type="match status" value="1"/>
</dbReference>
<organism evidence="8 9">
    <name type="scientific">Veillonella montpellierensis DNF00314</name>
    <dbReference type="NCBI Taxonomy" id="1401067"/>
    <lineage>
        <taxon>Bacteria</taxon>
        <taxon>Bacillati</taxon>
        <taxon>Bacillota</taxon>
        <taxon>Negativicutes</taxon>
        <taxon>Veillonellales</taxon>
        <taxon>Veillonellaceae</taxon>
        <taxon>Veillonella</taxon>
    </lineage>
</organism>
<dbReference type="InterPro" id="IPR014776">
    <property type="entry name" value="4pyrrole_Mease_sub2"/>
</dbReference>
<dbReference type="GO" id="GO:0019354">
    <property type="term" value="P:siroheme biosynthetic process"/>
    <property type="evidence" value="ECO:0007669"/>
    <property type="project" value="InterPro"/>
</dbReference>
<evidence type="ECO:0000256" key="5">
    <source>
        <dbReference type="ARBA" id="ARBA00023244"/>
    </source>
</evidence>
<accession>A0A096BXB7</accession>
<dbReference type="RefSeq" id="WP_038152527.1">
    <property type="nucleotide sequence ID" value="NZ_JRNT01000013.1"/>
</dbReference>
<dbReference type="Gene3D" id="3.40.1010.10">
    <property type="entry name" value="Cobalt-precorrin-4 Transmethylase, Domain 1"/>
    <property type="match status" value="1"/>
</dbReference>
<dbReference type="NCBIfam" id="TIGR01469">
    <property type="entry name" value="cobA_cysG_Cterm"/>
    <property type="match status" value="1"/>
</dbReference>
<dbReference type="EMBL" id="JRNT01000013">
    <property type="protein sequence ID" value="KGF47362.1"/>
    <property type="molecule type" value="Genomic_DNA"/>
</dbReference>
<dbReference type="CDD" id="cd11642">
    <property type="entry name" value="SUMT"/>
    <property type="match status" value="1"/>
</dbReference>
<dbReference type="Proteomes" id="UP000029628">
    <property type="component" value="Unassembled WGS sequence"/>
</dbReference>
<keyword evidence="3" id="KW-0808">Transferase</keyword>
<evidence type="ECO:0000259" key="7">
    <source>
        <dbReference type="Pfam" id="PF02602"/>
    </source>
</evidence>
<feature type="domain" description="Tetrapyrrole biosynthesis uroporphyrinogen III synthase" evidence="7">
    <location>
        <begin position="267"/>
        <end position="494"/>
    </location>
</feature>
<dbReference type="InterPro" id="IPR050161">
    <property type="entry name" value="Siro_Cobalamin_biosynth"/>
</dbReference>
<dbReference type="PANTHER" id="PTHR45790">
    <property type="entry name" value="SIROHEME SYNTHASE-RELATED"/>
    <property type="match status" value="1"/>
</dbReference>
<dbReference type="AlphaFoldDB" id="A0A096BXB7"/>
<dbReference type="eggNOG" id="COG1587">
    <property type="taxonomic scope" value="Bacteria"/>
</dbReference>
<feature type="domain" description="Tetrapyrrole methylase" evidence="6">
    <location>
        <begin position="5"/>
        <end position="216"/>
    </location>
</feature>
<evidence type="ECO:0000259" key="6">
    <source>
        <dbReference type="Pfam" id="PF00590"/>
    </source>
</evidence>
<protein>
    <recommendedName>
        <fullName evidence="1">uroporphyrinogen-III C-methyltransferase</fullName>
        <ecNumber evidence="1">2.1.1.107</ecNumber>
    </recommendedName>
</protein>
<dbReference type="GO" id="GO:0032259">
    <property type="term" value="P:methylation"/>
    <property type="evidence" value="ECO:0007669"/>
    <property type="project" value="UniProtKB-KW"/>
</dbReference>
<keyword evidence="5" id="KW-0627">Porphyrin biosynthesis</keyword>
<dbReference type="eggNOG" id="COG0007">
    <property type="taxonomic scope" value="Bacteria"/>
</dbReference>
<dbReference type="Pfam" id="PF02602">
    <property type="entry name" value="HEM4"/>
    <property type="match status" value="1"/>
</dbReference>
<keyword evidence="2" id="KW-0489">Methyltransferase</keyword>
<dbReference type="Gene3D" id="3.30.950.10">
    <property type="entry name" value="Methyltransferase, Cobalt-precorrin-4 Transmethylase, Domain 2"/>
    <property type="match status" value="1"/>
</dbReference>
<dbReference type="SUPFAM" id="SSF69618">
    <property type="entry name" value="HemD-like"/>
    <property type="match status" value="1"/>
</dbReference>
<dbReference type="InterPro" id="IPR003754">
    <property type="entry name" value="4pyrrol_synth_uPrphyn_synth"/>
</dbReference>
<reference evidence="8 9" key="1">
    <citation type="submission" date="2014-07" db="EMBL/GenBank/DDBJ databases">
        <authorList>
            <person name="McCorrison J."/>
            <person name="Sanka R."/>
            <person name="Torralba M."/>
            <person name="Gillis M."/>
            <person name="Haft D.H."/>
            <person name="Methe B."/>
            <person name="Sutton G."/>
            <person name="Nelson K.E."/>
        </authorList>
    </citation>
    <scope>NUCLEOTIDE SEQUENCE [LARGE SCALE GENOMIC DNA]</scope>
    <source>
        <strain evidence="8 9">DNF00314</strain>
    </source>
</reference>
<keyword evidence="9" id="KW-1185">Reference proteome</keyword>
<dbReference type="InterPro" id="IPR000878">
    <property type="entry name" value="4pyrrol_Mease"/>
</dbReference>
<dbReference type="GO" id="GO:0004851">
    <property type="term" value="F:uroporphyrin-III C-methyltransferase activity"/>
    <property type="evidence" value="ECO:0007669"/>
    <property type="project" value="UniProtKB-EC"/>
</dbReference>
<dbReference type="PROSITE" id="PS00839">
    <property type="entry name" value="SUMT_1"/>
    <property type="match status" value="1"/>
</dbReference>
<keyword evidence="4" id="KW-0949">S-adenosyl-L-methionine</keyword>
<dbReference type="PANTHER" id="PTHR45790:SF3">
    <property type="entry name" value="S-ADENOSYL-L-METHIONINE-DEPENDENT UROPORPHYRINOGEN III METHYLTRANSFERASE, CHLOROPLASTIC"/>
    <property type="match status" value="1"/>
</dbReference>
<dbReference type="Gene3D" id="3.40.50.10090">
    <property type="match status" value="2"/>
</dbReference>
<dbReference type="CDD" id="cd06578">
    <property type="entry name" value="HemD"/>
    <property type="match status" value="1"/>
</dbReference>
<dbReference type="InterPro" id="IPR006366">
    <property type="entry name" value="CobA/CysG_C"/>
</dbReference>
<evidence type="ECO:0000313" key="9">
    <source>
        <dbReference type="Proteomes" id="UP000029628"/>
    </source>
</evidence>
<dbReference type="GO" id="GO:0004852">
    <property type="term" value="F:uroporphyrinogen-III synthase activity"/>
    <property type="evidence" value="ECO:0007669"/>
    <property type="project" value="InterPro"/>
</dbReference>
<evidence type="ECO:0000256" key="3">
    <source>
        <dbReference type="ARBA" id="ARBA00022679"/>
    </source>
</evidence>
<evidence type="ECO:0000256" key="1">
    <source>
        <dbReference type="ARBA" id="ARBA00012162"/>
    </source>
</evidence>
<evidence type="ECO:0000313" key="8">
    <source>
        <dbReference type="EMBL" id="KGF47362.1"/>
    </source>
</evidence>
<proteinExistence type="predicted"/>
<gene>
    <name evidence="8" type="ORF">HMPREF0872_05130</name>
</gene>
<name>A0A096BXB7_9FIRM</name>
<evidence type="ECO:0000256" key="2">
    <source>
        <dbReference type="ARBA" id="ARBA00022603"/>
    </source>
</evidence>